<dbReference type="PANTHER" id="PTHR33930">
    <property type="entry name" value="ALKYL HYDROPEROXIDE REDUCTASE AHPD"/>
    <property type="match status" value="1"/>
</dbReference>
<reference evidence="3 4" key="1">
    <citation type="submission" date="2016-01" db="EMBL/GenBank/DDBJ databases">
        <title>The new phylogeny of the genus Mycobacterium.</title>
        <authorList>
            <person name="Tarcisio F."/>
            <person name="Conor M."/>
            <person name="Antonella G."/>
            <person name="Elisabetta G."/>
            <person name="Giulia F.S."/>
            <person name="Sara T."/>
            <person name="Anna F."/>
            <person name="Clotilde B."/>
            <person name="Roberto B."/>
            <person name="Veronica D.S."/>
            <person name="Fabio R."/>
            <person name="Monica P."/>
            <person name="Olivier J."/>
            <person name="Enrico T."/>
            <person name="Nicola S."/>
        </authorList>
    </citation>
    <scope>NUCLEOTIDE SEQUENCE [LARGE SCALE GENOMIC DNA]</scope>
    <source>
        <strain evidence="3 4">DSM 44572</strain>
    </source>
</reference>
<dbReference type="Proteomes" id="UP000193529">
    <property type="component" value="Unassembled WGS sequence"/>
</dbReference>
<evidence type="ECO:0000259" key="2">
    <source>
        <dbReference type="Pfam" id="PF02627"/>
    </source>
</evidence>
<dbReference type="SUPFAM" id="SSF69118">
    <property type="entry name" value="AhpD-like"/>
    <property type="match status" value="2"/>
</dbReference>
<dbReference type="InterPro" id="IPR029032">
    <property type="entry name" value="AhpD-like"/>
</dbReference>
<dbReference type="Pfam" id="PF02627">
    <property type="entry name" value="CMD"/>
    <property type="match status" value="1"/>
</dbReference>
<proteinExistence type="predicted"/>
<keyword evidence="4" id="KW-1185">Reference proteome</keyword>
<gene>
    <name evidence="3" type="ORF">AWC19_01445</name>
</gene>
<dbReference type="STRING" id="153971.AWC19_01445"/>
<sequence length="225" mass="22800">MTTEGTIPAKYKLLMAMIAAPDRAGALAVDARAAGASDAEIAEALDVARLFGGMPAPATGTNPRPRRTTGPRPRSRLARWAAALLVAAGLLAAGTPPGWADVCGDAGQVPGCVDPGAPVGDPPAPPGGVARPPWLGTIAQRDPQFSDSYVAMRERILKDGAIPAKYKLLMAMVTDAIAAHPDGVRTLANNARAAGATEPEVTEAVEVGYLFGGTAALVVGSNAFG</sequence>
<protein>
    <recommendedName>
        <fullName evidence="2">Carboxymuconolactone decarboxylase-like domain-containing protein</fullName>
    </recommendedName>
</protein>
<dbReference type="Gene3D" id="1.20.1290.10">
    <property type="entry name" value="AhpD-like"/>
    <property type="match status" value="2"/>
</dbReference>
<organism evidence="3 4">
    <name type="scientific">Mycobacterium palustre</name>
    <dbReference type="NCBI Taxonomy" id="153971"/>
    <lineage>
        <taxon>Bacteria</taxon>
        <taxon>Bacillati</taxon>
        <taxon>Actinomycetota</taxon>
        <taxon>Actinomycetes</taxon>
        <taxon>Mycobacteriales</taxon>
        <taxon>Mycobacteriaceae</taxon>
        <taxon>Mycobacterium</taxon>
        <taxon>Mycobacterium simiae complex</taxon>
    </lineage>
</organism>
<accession>A0A1X1ZZD8</accession>
<evidence type="ECO:0000313" key="3">
    <source>
        <dbReference type="EMBL" id="ORW32357.1"/>
    </source>
</evidence>
<feature type="region of interest" description="Disordered" evidence="1">
    <location>
        <begin position="53"/>
        <end position="73"/>
    </location>
</feature>
<feature type="domain" description="Carboxymuconolactone decarboxylase-like" evidence="2">
    <location>
        <begin position="143"/>
        <end position="218"/>
    </location>
</feature>
<comment type="caution">
    <text evidence="3">The sequence shown here is derived from an EMBL/GenBank/DDBJ whole genome shotgun (WGS) entry which is preliminary data.</text>
</comment>
<dbReference type="InterPro" id="IPR003779">
    <property type="entry name" value="CMD-like"/>
</dbReference>
<dbReference type="RefSeq" id="WP_142280926.1">
    <property type="nucleotide sequence ID" value="NZ_LQPJ01000024.1"/>
</dbReference>
<evidence type="ECO:0000313" key="4">
    <source>
        <dbReference type="Proteomes" id="UP000193529"/>
    </source>
</evidence>
<name>A0A1X1ZZD8_9MYCO</name>
<evidence type="ECO:0000256" key="1">
    <source>
        <dbReference type="SAM" id="MobiDB-lite"/>
    </source>
</evidence>
<dbReference type="OrthoDB" id="4751529at2"/>
<dbReference type="GO" id="GO:0051920">
    <property type="term" value="F:peroxiredoxin activity"/>
    <property type="evidence" value="ECO:0007669"/>
    <property type="project" value="InterPro"/>
</dbReference>
<dbReference type="PANTHER" id="PTHR33930:SF2">
    <property type="entry name" value="BLR3452 PROTEIN"/>
    <property type="match status" value="1"/>
</dbReference>
<dbReference type="AlphaFoldDB" id="A0A1X1ZZD8"/>
<feature type="compositionally biased region" description="Basic residues" evidence="1">
    <location>
        <begin position="64"/>
        <end position="73"/>
    </location>
</feature>
<dbReference type="EMBL" id="LQPJ01000024">
    <property type="protein sequence ID" value="ORW32357.1"/>
    <property type="molecule type" value="Genomic_DNA"/>
</dbReference>